<dbReference type="Proteomes" id="UP000029665">
    <property type="component" value="Unassembled WGS sequence"/>
</dbReference>
<evidence type="ECO:0000256" key="2">
    <source>
        <dbReference type="SAM" id="MobiDB-lite"/>
    </source>
</evidence>
<name>A0A060SH06_PYCCI</name>
<dbReference type="EMBL" id="CCBP010000123">
    <property type="protein sequence ID" value="CDO73680.1"/>
    <property type="molecule type" value="Genomic_DNA"/>
</dbReference>
<dbReference type="STRING" id="5643.A0A060SH06"/>
<dbReference type="CDD" id="cd14686">
    <property type="entry name" value="bZIP"/>
    <property type="match status" value="1"/>
</dbReference>
<protein>
    <submittedName>
        <fullName evidence="3">Uncharacterized protein</fullName>
    </submittedName>
</protein>
<gene>
    <name evidence="3" type="ORF">BN946_scf185015.g8</name>
</gene>
<comment type="caution">
    <text evidence="3">The sequence shown here is derived from an EMBL/GenBank/DDBJ whole genome shotgun (WGS) entry which is preliminary data.</text>
</comment>
<feature type="region of interest" description="Disordered" evidence="2">
    <location>
        <begin position="1"/>
        <end position="99"/>
    </location>
</feature>
<feature type="compositionally biased region" description="Basic and acidic residues" evidence="2">
    <location>
        <begin position="381"/>
        <end position="390"/>
    </location>
</feature>
<evidence type="ECO:0000313" key="4">
    <source>
        <dbReference type="Proteomes" id="UP000029665"/>
    </source>
</evidence>
<dbReference type="OMA" id="LSIMTHP"/>
<feature type="coiled-coil region" evidence="1">
    <location>
        <begin position="183"/>
        <end position="224"/>
    </location>
</feature>
<proteinExistence type="predicted"/>
<keyword evidence="4" id="KW-1185">Reference proteome</keyword>
<evidence type="ECO:0000313" key="3">
    <source>
        <dbReference type="EMBL" id="CDO73680.1"/>
    </source>
</evidence>
<accession>A0A060SH06</accession>
<keyword evidence="1" id="KW-0175">Coiled coil</keyword>
<feature type="region of interest" description="Disordered" evidence="2">
    <location>
        <begin position="369"/>
        <end position="390"/>
    </location>
</feature>
<reference evidence="3" key="1">
    <citation type="submission" date="2014-01" db="EMBL/GenBank/DDBJ databases">
        <title>The genome of the white-rot fungus Pycnoporus cinnabarinus: a basidiomycete model with a versatile arsenal for lignocellulosic biomass breakdown.</title>
        <authorList>
            <person name="Levasseur A."/>
            <person name="Lomascolo A."/>
            <person name="Ruiz-Duenas F.J."/>
            <person name="Uzan E."/>
            <person name="Piumi F."/>
            <person name="Kues U."/>
            <person name="Ram A.F.J."/>
            <person name="Murat C."/>
            <person name="Haon M."/>
            <person name="Benoit I."/>
            <person name="Arfi Y."/>
            <person name="Chevret D."/>
            <person name="Drula E."/>
            <person name="Kwon M.J."/>
            <person name="Gouret P."/>
            <person name="Lesage-Meessen L."/>
            <person name="Lombard V."/>
            <person name="Mariette J."/>
            <person name="Noirot C."/>
            <person name="Park J."/>
            <person name="Patyshakuliyeva A."/>
            <person name="Wieneger R.A.B."/>
            <person name="Wosten H.A.B."/>
            <person name="Martin F."/>
            <person name="Coutinho P.M."/>
            <person name="de Vries R."/>
            <person name="Martinez A.T."/>
            <person name="Klopp C."/>
            <person name="Pontarotti P."/>
            <person name="Henrissat B."/>
            <person name="Record E."/>
        </authorList>
    </citation>
    <scope>NUCLEOTIDE SEQUENCE [LARGE SCALE GENOMIC DNA]</scope>
    <source>
        <strain evidence="3">BRFM137</strain>
    </source>
</reference>
<sequence>MSQRSYATWPAGVKSEHDQYSGISPGDMASGGFPQADAQRRLQSRSGMRPHSSSTSSLSGAMGDAQLGVQPRASATPPSGLASWTPSPTSSTMSGSAFIAVPDDPNVPYMPPVTSVASASPSGAFGGYPPYNMPVYASPETSPGLVSGFPEHYGYAQPPNSSSSSAAAMVISPSGTPAPMQSSRHSRSSLKELEEENKRLQERIRQLEIVNESSRLRIRQLEAEVSRCAYPGGLPSPMTTPQPTPSFEQEWRARTEARVKHFCSLNRAGNALCAWHDSRRERRAYPPRNAPPGYLNCGCTYEEALFEESLARHGVGSYLPGENVRMDPALRNPLLRLLQQRYGYRDGDFERDPVTGNWIGDEGAAKWEQKLASGAPHSRRTRTDAERRST</sequence>
<feature type="compositionally biased region" description="Low complexity" evidence="2">
    <location>
        <begin position="83"/>
        <end position="96"/>
    </location>
</feature>
<dbReference type="OrthoDB" id="3222060at2759"/>
<organism evidence="3 4">
    <name type="scientific">Pycnoporus cinnabarinus</name>
    <name type="common">Cinnabar-red polypore</name>
    <name type="synonym">Trametes cinnabarina</name>
    <dbReference type="NCBI Taxonomy" id="5643"/>
    <lineage>
        <taxon>Eukaryota</taxon>
        <taxon>Fungi</taxon>
        <taxon>Dikarya</taxon>
        <taxon>Basidiomycota</taxon>
        <taxon>Agaricomycotina</taxon>
        <taxon>Agaricomycetes</taxon>
        <taxon>Polyporales</taxon>
        <taxon>Polyporaceae</taxon>
        <taxon>Trametes</taxon>
    </lineage>
</organism>
<dbReference type="HOGENOM" id="CLU_044611_0_0_1"/>
<evidence type="ECO:0000256" key="1">
    <source>
        <dbReference type="SAM" id="Coils"/>
    </source>
</evidence>
<dbReference type="AlphaFoldDB" id="A0A060SH06"/>